<protein>
    <submittedName>
        <fullName evidence="4">Choice-of-anchor A family protein</fullName>
    </submittedName>
</protein>
<name>A0ABW4YBS4_9GAMM</name>
<feature type="signal peptide" evidence="2">
    <location>
        <begin position="1"/>
        <end position="25"/>
    </location>
</feature>
<keyword evidence="5" id="KW-1185">Reference proteome</keyword>
<evidence type="ECO:0000256" key="2">
    <source>
        <dbReference type="SAM" id="SignalP"/>
    </source>
</evidence>
<keyword evidence="1" id="KW-1133">Transmembrane helix</keyword>
<dbReference type="EMBL" id="JBHUHX010000032">
    <property type="protein sequence ID" value="MFD2112609.1"/>
    <property type="molecule type" value="Genomic_DNA"/>
</dbReference>
<evidence type="ECO:0000259" key="3">
    <source>
        <dbReference type="Pfam" id="PF20597"/>
    </source>
</evidence>
<proteinExistence type="predicted"/>
<feature type="chain" id="PRO_5047148283" evidence="2">
    <location>
        <begin position="26"/>
        <end position="307"/>
    </location>
</feature>
<accession>A0ABW4YBS4</accession>
<reference evidence="5" key="1">
    <citation type="journal article" date="2019" name="Int. J. Syst. Evol. Microbiol.">
        <title>The Global Catalogue of Microorganisms (GCM) 10K type strain sequencing project: providing services to taxonomists for standard genome sequencing and annotation.</title>
        <authorList>
            <consortium name="The Broad Institute Genomics Platform"/>
            <consortium name="The Broad Institute Genome Sequencing Center for Infectious Disease"/>
            <person name="Wu L."/>
            <person name="Ma J."/>
        </authorList>
    </citation>
    <scope>NUCLEOTIDE SEQUENCE [LARGE SCALE GENOMIC DNA]</scope>
    <source>
        <strain evidence="5">KACC 12597</strain>
    </source>
</reference>
<gene>
    <name evidence="4" type="ORF">ACFSJC_12230</name>
</gene>
<evidence type="ECO:0000256" key="1">
    <source>
        <dbReference type="SAM" id="Phobius"/>
    </source>
</evidence>
<keyword evidence="1" id="KW-0472">Membrane</keyword>
<keyword evidence="2" id="KW-0732">Signal</keyword>
<sequence>MKTRLKLMAAPLFLGAALFAHPVFALGLGVAGDYNAFVFGDFVSSNTDTEGRLAAGGNVTLSNYGVGAKLTGVSTTIPSLLVGGNLTYTNGQVNKGNAIVGGNASTPGLTVLNGTLSSHVAPLPVDFMAAKNALTSLSGTLSSSAANGSVAYNGGNIAIAGDGTNALQIFDIDGANLSSASSLTISDPNSIFSGATLVFNVSGTSNAIRNMGMQDLKGYAGTVLFNFYDSTSLDMSGVGIEGSILAPNASVTANNGQMNGTLVASSWDGSMELHNVPFTGAVPIPGAALLFGSGLMGLVAMRRFAKS</sequence>
<keyword evidence="1" id="KW-0812">Transmembrane</keyword>
<dbReference type="RefSeq" id="WP_386027047.1">
    <property type="nucleotide sequence ID" value="NZ_JBHUHX010000032.1"/>
</dbReference>
<feature type="domain" description="Choice-of-anchor A" evidence="3">
    <location>
        <begin position="28"/>
        <end position="275"/>
    </location>
</feature>
<feature type="transmembrane region" description="Helical" evidence="1">
    <location>
        <begin position="280"/>
        <end position="301"/>
    </location>
</feature>
<organism evidence="4 5">
    <name type="scientific">Thiorhodococcus fuscus</name>
    <dbReference type="NCBI Taxonomy" id="527200"/>
    <lineage>
        <taxon>Bacteria</taxon>
        <taxon>Pseudomonadati</taxon>
        <taxon>Pseudomonadota</taxon>
        <taxon>Gammaproteobacteria</taxon>
        <taxon>Chromatiales</taxon>
        <taxon>Chromatiaceae</taxon>
        <taxon>Thiorhodococcus</taxon>
    </lineage>
</organism>
<comment type="caution">
    <text evidence="4">The sequence shown here is derived from an EMBL/GenBank/DDBJ whole genome shotgun (WGS) entry which is preliminary data.</text>
</comment>
<evidence type="ECO:0000313" key="4">
    <source>
        <dbReference type="EMBL" id="MFD2112609.1"/>
    </source>
</evidence>
<evidence type="ECO:0000313" key="5">
    <source>
        <dbReference type="Proteomes" id="UP001597337"/>
    </source>
</evidence>
<dbReference type="Pfam" id="PF20597">
    <property type="entry name" value="pAdhesive_15"/>
    <property type="match status" value="1"/>
</dbReference>
<dbReference type="NCBIfam" id="TIGR04215">
    <property type="entry name" value="choice_anch_A"/>
    <property type="match status" value="1"/>
</dbReference>
<dbReference type="Proteomes" id="UP001597337">
    <property type="component" value="Unassembled WGS sequence"/>
</dbReference>
<dbReference type="InterPro" id="IPR026588">
    <property type="entry name" value="Choice_anch_A"/>
</dbReference>